<proteinExistence type="predicted"/>
<dbReference type="GO" id="GO:0031177">
    <property type="term" value="F:phosphopantetheine binding"/>
    <property type="evidence" value="ECO:0007669"/>
    <property type="project" value="TreeGrafter"/>
</dbReference>
<protein>
    <recommendedName>
        <fullName evidence="1">Condensation domain-containing protein</fullName>
    </recommendedName>
</protein>
<dbReference type="GO" id="GO:0043041">
    <property type="term" value="P:amino acid activation for nonribosomal peptide biosynthetic process"/>
    <property type="evidence" value="ECO:0007669"/>
    <property type="project" value="TreeGrafter"/>
</dbReference>
<feature type="domain" description="Condensation" evidence="1">
    <location>
        <begin position="31"/>
        <end position="302"/>
    </location>
</feature>
<dbReference type="InterPro" id="IPR001242">
    <property type="entry name" value="Condensation_dom"/>
</dbReference>
<organism evidence="2 3">
    <name type="scientific">Saccharothrix algeriensis</name>
    <dbReference type="NCBI Taxonomy" id="173560"/>
    <lineage>
        <taxon>Bacteria</taxon>
        <taxon>Bacillati</taxon>
        <taxon>Actinomycetota</taxon>
        <taxon>Actinomycetes</taxon>
        <taxon>Pseudonocardiales</taxon>
        <taxon>Pseudonocardiaceae</taxon>
        <taxon>Saccharothrix</taxon>
    </lineage>
</organism>
<dbReference type="InterPro" id="IPR023213">
    <property type="entry name" value="CAT-like_dom_sf"/>
</dbReference>
<dbReference type="GO" id="GO:0005737">
    <property type="term" value="C:cytoplasm"/>
    <property type="evidence" value="ECO:0007669"/>
    <property type="project" value="TreeGrafter"/>
</dbReference>
<dbReference type="Gene3D" id="3.30.559.30">
    <property type="entry name" value="Nonribosomal peptide synthetase, condensation domain"/>
    <property type="match status" value="1"/>
</dbReference>
<dbReference type="EMBL" id="CP072788">
    <property type="protein sequence ID" value="QTR02766.1"/>
    <property type="molecule type" value="Genomic_DNA"/>
</dbReference>
<name>A0A8T8HWA4_9PSEU</name>
<sequence length="328" mass="34916">MSVWRAIGTNPLVDGVRSQLTSVRPVPAGATEQRVRAVVDALWRRHESLRTTFDQVDGQARQVVHQRPRDVFEVRSLDAVEDLAPCAAELFAGRLALSGGFAWRVRLMLVADGTAAVAVAVHHILADGWALRLLLAELDLGLTDPAAARAVRGPPAPAPAALARRQWSAAWAARRSAARAHWTRVTEEFGPPAPAAGPPGERICASLDLGAAGGAVAELVDPHRVTAQTIVLALYALGVRATTGRQRLVVHLMAANRLRPEWHDLVTSMNQLVPAGIVVDDEGGVADLLRHAQTAGLAAMRNGCHDEDEVAAITGQPPGSPVDHVLNY</sequence>
<dbReference type="GO" id="GO:0003824">
    <property type="term" value="F:catalytic activity"/>
    <property type="evidence" value="ECO:0007669"/>
    <property type="project" value="InterPro"/>
</dbReference>
<reference evidence="2" key="1">
    <citation type="submission" date="2021-04" db="EMBL/GenBank/DDBJ databases">
        <title>Saccharothrix algeriensis WGS.</title>
        <authorList>
            <person name="Stuskova K."/>
            <person name="Hakalova E."/>
            <person name="Tebbal A.B."/>
            <person name="Eichmeier A."/>
        </authorList>
    </citation>
    <scope>NUCLEOTIDE SEQUENCE</scope>
    <source>
        <strain evidence="2">NRRL B-24137</strain>
    </source>
</reference>
<evidence type="ECO:0000313" key="2">
    <source>
        <dbReference type="EMBL" id="QTR02766.1"/>
    </source>
</evidence>
<dbReference type="Pfam" id="PF00668">
    <property type="entry name" value="Condensation"/>
    <property type="match status" value="1"/>
</dbReference>
<evidence type="ECO:0000313" key="3">
    <source>
        <dbReference type="Proteomes" id="UP000671828"/>
    </source>
</evidence>
<evidence type="ECO:0000259" key="1">
    <source>
        <dbReference type="Pfam" id="PF00668"/>
    </source>
</evidence>
<dbReference type="GO" id="GO:0008610">
    <property type="term" value="P:lipid biosynthetic process"/>
    <property type="evidence" value="ECO:0007669"/>
    <property type="project" value="UniProtKB-ARBA"/>
</dbReference>
<dbReference type="PANTHER" id="PTHR45527">
    <property type="entry name" value="NONRIBOSOMAL PEPTIDE SYNTHETASE"/>
    <property type="match status" value="1"/>
</dbReference>
<dbReference type="AlphaFoldDB" id="A0A8T8HWA4"/>
<gene>
    <name evidence="2" type="ORF">J7S33_27625</name>
</gene>
<dbReference type="PANTHER" id="PTHR45527:SF1">
    <property type="entry name" value="FATTY ACID SYNTHASE"/>
    <property type="match status" value="1"/>
</dbReference>
<dbReference type="SUPFAM" id="SSF52777">
    <property type="entry name" value="CoA-dependent acyltransferases"/>
    <property type="match status" value="2"/>
</dbReference>
<dbReference type="Proteomes" id="UP000671828">
    <property type="component" value="Chromosome"/>
</dbReference>
<feature type="non-terminal residue" evidence="2">
    <location>
        <position position="328"/>
    </location>
</feature>
<dbReference type="GO" id="GO:0044550">
    <property type="term" value="P:secondary metabolite biosynthetic process"/>
    <property type="evidence" value="ECO:0007669"/>
    <property type="project" value="TreeGrafter"/>
</dbReference>
<dbReference type="Gene3D" id="3.30.559.10">
    <property type="entry name" value="Chloramphenicol acetyltransferase-like domain"/>
    <property type="match status" value="1"/>
</dbReference>
<accession>A0A8T8HWA4</accession>